<evidence type="ECO:0000256" key="2">
    <source>
        <dbReference type="ARBA" id="ARBA00004906"/>
    </source>
</evidence>
<dbReference type="Proteomes" id="UP001154282">
    <property type="component" value="Unassembled WGS sequence"/>
</dbReference>
<dbReference type="InterPro" id="IPR011333">
    <property type="entry name" value="SKP1/BTB/POZ_sf"/>
</dbReference>
<dbReference type="Pfam" id="PF00651">
    <property type="entry name" value="BTB"/>
    <property type="match status" value="1"/>
</dbReference>
<comment type="pathway">
    <text evidence="2">Protein modification; protein ubiquitination.</text>
</comment>
<dbReference type="Pfam" id="PF22486">
    <property type="entry name" value="MATH_2"/>
    <property type="match status" value="1"/>
</dbReference>
<evidence type="ECO:0000313" key="6">
    <source>
        <dbReference type="EMBL" id="CAI0411827.1"/>
    </source>
</evidence>
<dbReference type="PANTHER" id="PTHR26379:SF293">
    <property type="entry name" value="BTB_POZ AND MATH DOMAIN-CONTAINING PROTEIN 3"/>
    <property type="match status" value="1"/>
</dbReference>
<evidence type="ECO:0000256" key="3">
    <source>
        <dbReference type="ARBA" id="ARBA00010846"/>
    </source>
</evidence>
<evidence type="ECO:0000259" key="4">
    <source>
        <dbReference type="PROSITE" id="PS50097"/>
    </source>
</evidence>
<organism evidence="6 7">
    <name type="scientific">Linum tenue</name>
    <dbReference type="NCBI Taxonomy" id="586396"/>
    <lineage>
        <taxon>Eukaryota</taxon>
        <taxon>Viridiplantae</taxon>
        <taxon>Streptophyta</taxon>
        <taxon>Embryophyta</taxon>
        <taxon>Tracheophyta</taxon>
        <taxon>Spermatophyta</taxon>
        <taxon>Magnoliopsida</taxon>
        <taxon>eudicotyledons</taxon>
        <taxon>Gunneridae</taxon>
        <taxon>Pentapetalae</taxon>
        <taxon>rosids</taxon>
        <taxon>fabids</taxon>
        <taxon>Malpighiales</taxon>
        <taxon>Linaceae</taxon>
        <taxon>Linum</taxon>
    </lineage>
</organism>
<keyword evidence="7" id="KW-1185">Reference proteome</keyword>
<dbReference type="Pfam" id="PF24570">
    <property type="entry name" value="BACK_BPM_SPOP"/>
    <property type="match status" value="1"/>
</dbReference>
<dbReference type="PANTHER" id="PTHR26379">
    <property type="entry name" value="BTB/POZ AND MATH DOMAIN-CONTAINING PROTEIN 1"/>
    <property type="match status" value="1"/>
</dbReference>
<protein>
    <submittedName>
        <fullName evidence="6">Uncharacterized protein</fullName>
    </submittedName>
</protein>
<dbReference type="CDD" id="cd18280">
    <property type="entry name" value="BTB_POZ_BPM_plant"/>
    <property type="match status" value="1"/>
</dbReference>
<dbReference type="EMBL" id="CAMGYJ010000005">
    <property type="protein sequence ID" value="CAI0411827.1"/>
    <property type="molecule type" value="Genomic_DNA"/>
</dbReference>
<evidence type="ECO:0000313" key="7">
    <source>
        <dbReference type="Proteomes" id="UP001154282"/>
    </source>
</evidence>
<dbReference type="InterPro" id="IPR045005">
    <property type="entry name" value="BPM1-6"/>
</dbReference>
<dbReference type="SUPFAM" id="SSF54695">
    <property type="entry name" value="POZ domain"/>
    <property type="match status" value="1"/>
</dbReference>
<dbReference type="SUPFAM" id="SSF49599">
    <property type="entry name" value="TRAF domain-like"/>
    <property type="match status" value="1"/>
</dbReference>
<accession>A0AAV0JQQ5</accession>
<dbReference type="Gene3D" id="3.30.710.10">
    <property type="entry name" value="Potassium Channel Kv1.1, Chain A"/>
    <property type="match status" value="1"/>
</dbReference>
<feature type="domain" description="BTB" evidence="4">
    <location>
        <begin position="145"/>
        <end position="208"/>
    </location>
</feature>
<comment type="caution">
    <text evidence="6">The sequence shown here is derived from an EMBL/GenBank/DDBJ whole genome shotgun (WGS) entry which is preliminary data.</text>
</comment>
<feature type="domain" description="MATH" evidence="5">
    <location>
        <begin position="1"/>
        <end position="107"/>
    </location>
</feature>
<dbReference type="AlphaFoldDB" id="A0AAV0JQQ5"/>
<dbReference type="GO" id="GO:0016567">
    <property type="term" value="P:protein ubiquitination"/>
    <property type="evidence" value="ECO:0007669"/>
    <property type="project" value="InterPro"/>
</dbReference>
<dbReference type="CDD" id="cd00121">
    <property type="entry name" value="MATH"/>
    <property type="match status" value="1"/>
</dbReference>
<dbReference type="Gene3D" id="6.10.250.3030">
    <property type="match status" value="1"/>
</dbReference>
<name>A0AAV0JQQ5_9ROSI</name>
<dbReference type="InterPro" id="IPR002083">
    <property type="entry name" value="MATH/TRAF_dom"/>
</dbReference>
<comment type="function">
    <text evidence="1">May act as a substrate-specific adapter of an E3 ubiquitin-protein ligase complex (CUL3-RBX1-BTB) which mediates the ubiquitination and subsequent proteasomal degradation of target proteins.</text>
</comment>
<gene>
    <name evidence="6" type="ORF">LITE_LOCUS15314</name>
</gene>
<dbReference type="InterPro" id="IPR008974">
    <property type="entry name" value="TRAF-like"/>
</dbReference>
<dbReference type="PROSITE" id="PS50097">
    <property type="entry name" value="BTB"/>
    <property type="match status" value="1"/>
</dbReference>
<dbReference type="SMART" id="SM00225">
    <property type="entry name" value="BTB"/>
    <property type="match status" value="1"/>
</dbReference>
<proteinExistence type="inferred from homology"/>
<dbReference type="GO" id="GO:0071472">
    <property type="term" value="P:cellular response to salt stress"/>
    <property type="evidence" value="ECO:0007669"/>
    <property type="project" value="UniProtKB-ARBA"/>
</dbReference>
<evidence type="ECO:0000256" key="1">
    <source>
        <dbReference type="ARBA" id="ARBA00002668"/>
    </source>
</evidence>
<sequence>MSSDIFCVGGHDWVIRFYPDGRKLVDGSSKSDFFSVGIGLVSDAGDSGIRASCEFTFLDKRGKELPEGLSGRPSPMKKGYEWVRDIKEANQGSKYVQNDCIIIRGTVRVLVLANRLEGAKQGSITVPDSNFGQGFKELLESEVGWDVVFHVGDEVFRAHKSILAARSPVFRAQFFGPAGDPNLNEVTVDDILPSIFKVILRFIYTDQLPDVHDIVGFSASMSGAANVTQHLLVAADLYNLDRLKVFCESKLCKELTAVSVATTLALAEQHQCAHLKAVCLKFAVHPNNLAVMMKSEGFKHLEDSCLFRWRNFTCSMRTVFN</sequence>
<evidence type="ECO:0000259" key="5">
    <source>
        <dbReference type="PROSITE" id="PS50144"/>
    </source>
</evidence>
<reference evidence="6" key="1">
    <citation type="submission" date="2022-08" db="EMBL/GenBank/DDBJ databases">
        <authorList>
            <person name="Gutierrez-Valencia J."/>
        </authorList>
    </citation>
    <scope>NUCLEOTIDE SEQUENCE</scope>
</reference>
<dbReference type="FunFam" id="3.30.710.10:FF:000136">
    <property type="entry name" value="BTB-POZ and math domain 1"/>
    <property type="match status" value="1"/>
</dbReference>
<comment type="similarity">
    <text evidence="3">Belongs to the Tdpoz family.</text>
</comment>
<dbReference type="Gene3D" id="2.60.210.10">
    <property type="entry name" value="Apoptosis, Tumor Necrosis Factor Receptor Associated Protein 2, Chain A"/>
    <property type="match status" value="1"/>
</dbReference>
<dbReference type="InterPro" id="IPR056423">
    <property type="entry name" value="BACK_BPM_SPOP"/>
</dbReference>
<dbReference type="InterPro" id="IPR000210">
    <property type="entry name" value="BTB/POZ_dom"/>
</dbReference>
<dbReference type="PROSITE" id="PS50144">
    <property type="entry name" value="MATH"/>
    <property type="match status" value="1"/>
</dbReference>